<protein>
    <submittedName>
        <fullName evidence="5">Long-chain fatty acid--CoA ligase</fullName>
    </submittedName>
</protein>
<keyword evidence="6" id="KW-1185">Reference proteome</keyword>
<keyword evidence="2" id="KW-0067">ATP-binding</keyword>
<dbReference type="SUPFAM" id="SSF56801">
    <property type="entry name" value="Acetyl-CoA synthetase-like"/>
    <property type="match status" value="1"/>
</dbReference>
<dbReference type="Gene3D" id="3.30.300.30">
    <property type="match status" value="1"/>
</dbReference>
<evidence type="ECO:0000256" key="1">
    <source>
        <dbReference type="ARBA" id="ARBA00022741"/>
    </source>
</evidence>
<dbReference type="InterPro" id="IPR000873">
    <property type="entry name" value="AMP-dep_synth/lig_dom"/>
</dbReference>
<dbReference type="Gene3D" id="3.40.50.12780">
    <property type="entry name" value="N-terminal domain of ligase-like"/>
    <property type="match status" value="1"/>
</dbReference>
<dbReference type="EMBL" id="VSIX01000058">
    <property type="protein sequence ID" value="TYB31020.1"/>
    <property type="molecule type" value="Genomic_DNA"/>
</dbReference>
<dbReference type="Pfam" id="PF00501">
    <property type="entry name" value="AMP-binding"/>
    <property type="match status" value="1"/>
</dbReference>
<sequence>MKSLRDIIINSAEKYGDNVALKIKRKNSNTYDEYTFDDILYYSRKLSNYLIRKGYKKGDKIGIMGRNSPEWSIAFFAIQLQGFITIPIDRLLEQNEIKHILNDSELKALFLDEKYATLIEEIEEDLEFLNEMFILDYNSKNNIYDLMDKTNEEFPLGEIKRNEEAVYLYTSGTTGKTKGVILTHNNIISNITDIEKRLKIYPEDNFLSFLPVNHAYELTAGFLTNIYSGSTLVFSPSLTSRDIIKTMKEASITKMIGVPLIFEKIYNSINRKIKKMSKLKRFFIKLLFFIGKIKRKFDKSLNGTKFIFKPILKKIGFENVKFFVSGGAALPPYISKFFYLMGVPILQGYGLTETAPVLSCVSPKDIDFCSVGSPLENIKIRIYNPDDSGIGEIVARGPNIMKGYYKEKKKTKEVLKRGWFYTGDFGYLKDEKLYIKGRLKNVIVSKGGKNIYPEEIEEKLLESDFIEEVLVIGDGEPEAIIYPNYEEFDVLAQQNEQQEITDEYIYDVLKDEINEMNKLMAGYKRIRNIKLRKEEFPKTSTRKIKRYLFMEDKRKV</sequence>
<evidence type="ECO:0000256" key="2">
    <source>
        <dbReference type="ARBA" id="ARBA00022840"/>
    </source>
</evidence>
<name>A0A5D0MHW4_9BACT</name>
<gene>
    <name evidence="5" type="ORF">FXF47_06240</name>
</gene>
<comment type="caution">
    <text evidence="5">The sequence shown here is derived from an EMBL/GenBank/DDBJ whole genome shotgun (WGS) entry which is preliminary data.</text>
</comment>
<keyword evidence="5" id="KW-0436">Ligase</keyword>
<dbReference type="InterPro" id="IPR042099">
    <property type="entry name" value="ANL_N_sf"/>
</dbReference>
<dbReference type="Proteomes" id="UP000324143">
    <property type="component" value="Unassembled WGS sequence"/>
</dbReference>
<dbReference type="GO" id="GO:0004467">
    <property type="term" value="F:long-chain fatty acid-CoA ligase activity"/>
    <property type="evidence" value="ECO:0007669"/>
    <property type="project" value="UniProtKB-EC"/>
</dbReference>
<dbReference type="PANTHER" id="PTHR43272:SF33">
    <property type="entry name" value="AMP-BINDING DOMAIN-CONTAINING PROTEIN-RELATED"/>
    <property type="match status" value="1"/>
</dbReference>
<evidence type="ECO:0000313" key="5">
    <source>
        <dbReference type="EMBL" id="TYB31020.1"/>
    </source>
</evidence>
<dbReference type="GO" id="GO:0016020">
    <property type="term" value="C:membrane"/>
    <property type="evidence" value="ECO:0007669"/>
    <property type="project" value="TreeGrafter"/>
</dbReference>
<dbReference type="GO" id="GO:0005524">
    <property type="term" value="F:ATP binding"/>
    <property type="evidence" value="ECO:0007669"/>
    <property type="project" value="UniProtKB-KW"/>
</dbReference>
<evidence type="ECO:0000256" key="3">
    <source>
        <dbReference type="ARBA" id="ARBA00024484"/>
    </source>
</evidence>
<comment type="catalytic activity">
    <reaction evidence="3">
        <text>a long-chain fatty acid + ATP + CoA = a long-chain fatty acyl-CoA + AMP + diphosphate</text>
        <dbReference type="Rhea" id="RHEA:15421"/>
        <dbReference type="ChEBI" id="CHEBI:30616"/>
        <dbReference type="ChEBI" id="CHEBI:33019"/>
        <dbReference type="ChEBI" id="CHEBI:57287"/>
        <dbReference type="ChEBI" id="CHEBI:57560"/>
        <dbReference type="ChEBI" id="CHEBI:83139"/>
        <dbReference type="ChEBI" id="CHEBI:456215"/>
        <dbReference type="EC" id="6.2.1.3"/>
    </reaction>
    <physiologicalReaction direction="left-to-right" evidence="3">
        <dbReference type="Rhea" id="RHEA:15422"/>
    </physiologicalReaction>
</comment>
<proteinExistence type="predicted"/>
<reference evidence="5" key="1">
    <citation type="submission" date="2019-08" db="EMBL/GenBank/DDBJ databases">
        <title>Genomic characterization of a novel candidate phylum (ARYD3) from a high temperature, high salinity tertiary oil reservoir in north central Oklahoma, USA.</title>
        <authorList>
            <person name="Youssef N.H."/>
            <person name="Yadav A."/>
            <person name="Elshahed M.S."/>
        </authorList>
    </citation>
    <scope>NUCLEOTIDE SEQUENCE [LARGE SCALE GENOMIC DNA]</scope>
    <source>
        <strain evidence="5">ARYD3</strain>
    </source>
</reference>
<organism evidence="5 6">
    <name type="scientific">Candidatus Mcinerneyibacterium aminivorans</name>
    <dbReference type="NCBI Taxonomy" id="2703815"/>
    <lineage>
        <taxon>Bacteria</taxon>
        <taxon>Candidatus Macinerneyibacteriota</taxon>
        <taxon>Candidatus Mcinerneyibacteria</taxon>
        <taxon>Candidatus Mcinerneyibacteriales</taxon>
        <taxon>Candidatus Mcinerneyibacteriaceae</taxon>
        <taxon>Candidatus Mcinerneyibacterium</taxon>
    </lineage>
</organism>
<accession>A0A5D0MHW4</accession>
<keyword evidence="1" id="KW-0547">Nucleotide-binding</keyword>
<dbReference type="Pfam" id="PF23562">
    <property type="entry name" value="AMP-binding_C_3"/>
    <property type="match status" value="1"/>
</dbReference>
<dbReference type="InterPro" id="IPR045851">
    <property type="entry name" value="AMP-bd_C_sf"/>
</dbReference>
<evidence type="ECO:0000313" key="6">
    <source>
        <dbReference type="Proteomes" id="UP000324143"/>
    </source>
</evidence>
<dbReference type="PANTHER" id="PTHR43272">
    <property type="entry name" value="LONG-CHAIN-FATTY-ACID--COA LIGASE"/>
    <property type="match status" value="1"/>
</dbReference>
<feature type="domain" description="AMP-dependent synthetase/ligase" evidence="4">
    <location>
        <begin position="11"/>
        <end position="405"/>
    </location>
</feature>
<evidence type="ECO:0000259" key="4">
    <source>
        <dbReference type="Pfam" id="PF00501"/>
    </source>
</evidence>
<dbReference type="AlphaFoldDB" id="A0A5D0MHW4"/>